<gene>
    <name evidence="1" type="ORF">DXV75_16455</name>
</gene>
<organism evidence="1 2">
    <name type="scientific">Alteromonas aestuariivivens</name>
    <dbReference type="NCBI Taxonomy" id="1938339"/>
    <lineage>
        <taxon>Bacteria</taxon>
        <taxon>Pseudomonadati</taxon>
        <taxon>Pseudomonadota</taxon>
        <taxon>Gammaproteobacteria</taxon>
        <taxon>Alteromonadales</taxon>
        <taxon>Alteromonadaceae</taxon>
        <taxon>Alteromonas/Salinimonas group</taxon>
        <taxon>Alteromonas</taxon>
    </lineage>
</organism>
<dbReference type="OrthoDB" id="5587008at2"/>
<name>A0A3D8M2X1_9ALTE</name>
<dbReference type="Proteomes" id="UP000256561">
    <property type="component" value="Unassembled WGS sequence"/>
</dbReference>
<sequence>MNNVVIFSMLFMMLLFNLDSFLPAGKAEGERPLLPQESYVLKIEQGSQRLERAGQQWRQVAERIDAAVSPENQINAWQSARLKPVESVDQQVAASSPYVVVVWLAGQSEGLVVGFYPGQADTWVKIHGQWFLLTGVTMHELLPWNPA</sequence>
<dbReference type="AlphaFoldDB" id="A0A3D8M2X1"/>
<protein>
    <submittedName>
        <fullName evidence="1">Uncharacterized protein</fullName>
    </submittedName>
</protein>
<evidence type="ECO:0000313" key="1">
    <source>
        <dbReference type="EMBL" id="RDV23978.1"/>
    </source>
</evidence>
<dbReference type="EMBL" id="QRHA01000017">
    <property type="protein sequence ID" value="RDV23978.1"/>
    <property type="molecule type" value="Genomic_DNA"/>
</dbReference>
<comment type="caution">
    <text evidence="1">The sequence shown here is derived from an EMBL/GenBank/DDBJ whole genome shotgun (WGS) entry which is preliminary data.</text>
</comment>
<evidence type="ECO:0000313" key="2">
    <source>
        <dbReference type="Proteomes" id="UP000256561"/>
    </source>
</evidence>
<keyword evidence="2" id="KW-1185">Reference proteome</keyword>
<reference evidence="2" key="1">
    <citation type="submission" date="2018-08" db="EMBL/GenBank/DDBJ databases">
        <authorList>
            <person name="Zhang J."/>
            <person name="Du Z.-J."/>
        </authorList>
    </citation>
    <scope>NUCLEOTIDE SEQUENCE [LARGE SCALE GENOMIC DNA]</scope>
    <source>
        <strain evidence="2">KCTC 52655</strain>
    </source>
</reference>
<proteinExistence type="predicted"/>
<accession>A0A3D8M2X1</accession>